<evidence type="ECO:0000256" key="4">
    <source>
        <dbReference type="ARBA" id="ARBA00022475"/>
    </source>
</evidence>
<protein>
    <recommendedName>
        <fullName evidence="9">Transport permease protein</fullName>
    </recommendedName>
</protein>
<feature type="transmembrane region" description="Helical" evidence="9">
    <location>
        <begin position="37"/>
        <end position="59"/>
    </location>
</feature>
<dbReference type="Pfam" id="PF01061">
    <property type="entry name" value="ABC2_membrane"/>
    <property type="match status" value="1"/>
</dbReference>
<feature type="transmembrane region" description="Helical" evidence="9">
    <location>
        <begin position="113"/>
        <end position="134"/>
    </location>
</feature>
<evidence type="ECO:0000313" key="12">
    <source>
        <dbReference type="Proteomes" id="UP000182321"/>
    </source>
</evidence>
<keyword evidence="8 9" id="KW-0472">Membrane</keyword>
<dbReference type="PANTHER" id="PTHR30413:SF8">
    <property type="entry name" value="TRANSPORT PERMEASE PROTEIN"/>
    <property type="match status" value="1"/>
</dbReference>
<dbReference type="RefSeq" id="WP_074788838.1">
    <property type="nucleotide sequence ID" value="NZ_FNZX01000003.1"/>
</dbReference>
<evidence type="ECO:0000256" key="5">
    <source>
        <dbReference type="ARBA" id="ARBA00022519"/>
    </source>
</evidence>
<comment type="subcellular location">
    <subcellularLocation>
        <location evidence="1">Cell inner membrane</location>
        <topology evidence="1">Multi-pass membrane protein</topology>
    </subcellularLocation>
    <subcellularLocation>
        <location evidence="9">Cell membrane</location>
        <topology evidence="9">Multi-pass membrane protein</topology>
    </subcellularLocation>
</comment>
<keyword evidence="7 9" id="KW-1133">Transmembrane helix</keyword>
<evidence type="ECO:0000259" key="10">
    <source>
        <dbReference type="PROSITE" id="PS51012"/>
    </source>
</evidence>
<dbReference type="InterPro" id="IPR013525">
    <property type="entry name" value="ABC2_TM"/>
</dbReference>
<dbReference type="GO" id="GO:0140359">
    <property type="term" value="F:ABC-type transporter activity"/>
    <property type="evidence" value="ECO:0007669"/>
    <property type="project" value="InterPro"/>
</dbReference>
<gene>
    <name evidence="11" type="ORF">SAMN02910377_00347</name>
</gene>
<evidence type="ECO:0000256" key="7">
    <source>
        <dbReference type="ARBA" id="ARBA00022989"/>
    </source>
</evidence>
<feature type="transmembrane region" description="Helical" evidence="9">
    <location>
        <begin position="140"/>
        <end position="163"/>
    </location>
</feature>
<keyword evidence="12" id="KW-1185">Reference proteome</keyword>
<accession>A0A1H7F6V1</accession>
<reference evidence="12" key="1">
    <citation type="submission" date="2016-10" db="EMBL/GenBank/DDBJ databases">
        <authorList>
            <person name="Varghese N."/>
        </authorList>
    </citation>
    <scope>NUCLEOTIDE SEQUENCE [LARGE SCALE GENOMIC DNA]</scope>
    <source>
        <strain evidence="12">ACV-9</strain>
    </source>
</reference>
<feature type="transmembrane region" description="Helical" evidence="9">
    <location>
        <begin position="175"/>
        <end position="194"/>
    </location>
</feature>
<dbReference type="Proteomes" id="UP000182321">
    <property type="component" value="Unassembled WGS sequence"/>
</dbReference>
<sequence length="263" mass="30598">MKTSKRLIADIVSYRKFIIYNAKVGLEAEVTNAYLDWLWWILEPVCSMLVYYLIFGIVFKVSEPYYLVFIYSALTMWGFFNRSVNLSVKLIKSSKSIITKVYIPKPVILISKMMIYAFKMLISSIIVVVLMIPYRVPVDWHLIGIVPVLIVFFVFCYGCSCYLMHVGVFIEDMSYVINIVLNILFYFTGIFYSISKRFPQPYGNFFEDANPLAFFIAQMRCALIYETNVFYKGLAVWFIVSIIIAITGTKLVYKNENSYVKVI</sequence>
<dbReference type="GO" id="GO:0005886">
    <property type="term" value="C:plasma membrane"/>
    <property type="evidence" value="ECO:0007669"/>
    <property type="project" value="UniProtKB-SubCell"/>
</dbReference>
<evidence type="ECO:0000256" key="8">
    <source>
        <dbReference type="ARBA" id="ARBA00023136"/>
    </source>
</evidence>
<dbReference type="PROSITE" id="PS51012">
    <property type="entry name" value="ABC_TM2"/>
    <property type="match status" value="1"/>
</dbReference>
<evidence type="ECO:0000256" key="1">
    <source>
        <dbReference type="ARBA" id="ARBA00004429"/>
    </source>
</evidence>
<organism evidence="11 12">
    <name type="scientific">Pseudobutyrivibrio ruminis</name>
    <dbReference type="NCBI Taxonomy" id="46206"/>
    <lineage>
        <taxon>Bacteria</taxon>
        <taxon>Bacillati</taxon>
        <taxon>Bacillota</taxon>
        <taxon>Clostridia</taxon>
        <taxon>Lachnospirales</taxon>
        <taxon>Lachnospiraceae</taxon>
        <taxon>Pseudobutyrivibrio</taxon>
    </lineage>
</organism>
<dbReference type="InterPro" id="IPR047817">
    <property type="entry name" value="ABC2_TM_bact-type"/>
</dbReference>
<keyword evidence="5" id="KW-0997">Cell inner membrane</keyword>
<keyword evidence="6 9" id="KW-0812">Transmembrane</keyword>
<dbReference type="GO" id="GO:0015920">
    <property type="term" value="P:lipopolysaccharide transport"/>
    <property type="evidence" value="ECO:0007669"/>
    <property type="project" value="TreeGrafter"/>
</dbReference>
<feature type="transmembrane region" description="Helical" evidence="9">
    <location>
        <begin position="65"/>
        <end position="84"/>
    </location>
</feature>
<evidence type="ECO:0000313" key="11">
    <source>
        <dbReference type="EMBL" id="SEK21786.1"/>
    </source>
</evidence>
<evidence type="ECO:0000256" key="2">
    <source>
        <dbReference type="ARBA" id="ARBA00007783"/>
    </source>
</evidence>
<proteinExistence type="inferred from homology"/>
<evidence type="ECO:0000256" key="9">
    <source>
        <dbReference type="RuleBase" id="RU361157"/>
    </source>
</evidence>
<dbReference type="AlphaFoldDB" id="A0A1H7F6V1"/>
<feature type="domain" description="ABC transmembrane type-2" evidence="10">
    <location>
        <begin position="35"/>
        <end position="255"/>
    </location>
</feature>
<dbReference type="EMBL" id="FNZX01000003">
    <property type="protein sequence ID" value="SEK21786.1"/>
    <property type="molecule type" value="Genomic_DNA"/>
</dbReference>
<keyword evidence="3 9" id="KW-0813">Transport</keyword>
<evidence type="ECO:0000256" key="3">
    <source>
        <dbReference type="ARBA" id="ARBA00022448"/>
    </source>
</evidence>
<dbReference type="PANTHER" id="PTHR30413">
    <property type="entry name" value="INNER MEMBRANE TRANSPORT PERMEASE"/>
    <property type="match status" value="1"/>
</dbReference>
<evidence type="ECO:0000256" key="6">
    <source>
        <dbReference type="ARBA" id="ARBA00022692"/>
    </source>
</evidence>
<comment type="similarity">
    <text evidence="2 9">Belongs to the ABC-2 integral membrane protein family.</text>
</comment>
<keyword evidence="4 9" id="KW-1003">Cell membrane</keyword>
<feature type="transmembrane region" description="Helical" evidence="9">
    <location>
        <begin position="234"/>
        <end position="253"/>
    </location>
</feature>
<name>A0A1H7F6V1_9FIRM</name>